<evidence type="ECO:0000256" key="1">
    <source>
        <dbReference type="SAM" id="MobiDB-lite"/>
    </source>
</evidence>
<reference evidence="2" key="3">
    <citation type="submission" date="2021-05" db="UniProtKB">
        <authorList>
            <consortium name="EnsemblPlants"/>
        </authorList>
    </citation>
    <scope>IDENTIFICATION</scope>
    <source>
        <strain evidence="2">cv. B73</strain>
    </source>
</reference>
<evidence type="ECO:0000313" key="2">
    <source>
        <dbReference type="EnsemblPlants" id="Zm00001eb150600_P001"/>
    </source>
</evidence>
<dbReference type="AlphaFoldDB" id="A0A804NC43"/>
<dbReference type="Gramene" id="Zm00001eb150600_T001">
    <property type="protein sequence ID" value="Zm00001eb150600_P001"/>
    <property type="gene ID" value="Zm00001eb150600"/>
</dbReference>
<protein>
    <submittedName>
        <fullName evidence="2">Uncharacterized protein</fullName>
    </submittedName>
</protein>
<reference evidence="3" key="1">
    <citation type="submission" date="2015-12" db="EMBL/GenBank/DDBJ databases">
        <title>Update maize B73 reference genome by single molecule sequencing technologies.</title>
        <authorList>
            <consortium name="Maize Genome Sequencing Project"/>
            <person name="Ware D."/>
        </authorList>
    </citation>
    <scope>NUCLEOTIDE SEQUENCE [LARGE SCALE GENOMIC DNA]</scope>
    <source>
        <strain evidence="3">cv. B73</strain>
    </source>
</reference>
<dbReference type="EnsemblPlants" id="Zm00001eb150600_T001">
    <property type="protein sequence ID" value="Zm00001eb150600_P001"/>
    <property type="gene ID" value="Zm00001eb150600"/>
</dbReference>
<evidence type="ECO:0000313" key="3">
    <source>
        <dbReference type="Proteomes" id="UP000007305"/>
    </source>
</evidence>
<organism evidence="2 3">
    <name type="scientific">Zea mays</name>
    <name type="common">Maize</name>
    <dbReference type="NCBI Taxonomy" id="4577"/>
    <lineage>
        <taxon>Eukaryota</taxon>
        <taxon>Viridiplantae</taxon>
        <taxon>Streptophyta</taxon>
        <taxon>Embryophyta</taxon>
        <taxon>Tracheophyta</taxon>
        <taxon>Spermatophyta</taxon>
        <taxon>Magnoliopsida</taxon>
        <taxon>Liliopsida</taxon>
        <taxon>Poales</taxon>
        <taxon>Poaceae</taxon>
        <taxon>PACMAD clade</taxon>
        <taxon>Panicoideae</taxon>
        <taxon>Andropogonodae</taxon>
        <taxon>Andropogoneae</taxon>
        <taxon>Tripsacinae</taxon>
        <taxon>Zea</taxon>
    </lineage>
</organism>
<dbReference type="Proteomes" id="UP000007305">
    <property type="component" value="Chromosome 3"/>
</dbReference>
<reference evidence="2" key="2">
    <citation type="submission" date="2019-07" db="EMBL/GenBank/DDBJ databases">
        <authorList>
            <person name="Seetharam A."/>
            <person name="Woodhouse M."/>
            <person name="Cannon E."/>
        </authorList>
    </citation>
    <scope>NUCLEOTIDE SEQUENCE [LARGE SCALE GENOMIC DNA]</scope>
    <source>
        <strain evidence="2">cv. B73</strain>
    </source>
</reference>
<dbReference type="PANTHER" id="PTHR23019">
    <property type="entry name" value="NUCLEAR PORE MEMBRANE GLYCOPROTEIN GP210-RELATED"/>
    <property type="match status" value="1"/>
</dbReference>
<accession>A0A804NC43</accession>
<sequence>MVGKDHPVPAISKSEFTVICDFPSEITLIANEKENRLDILEAARKADCGPDRLQASPITPVSRRGPPDGLEVGRRSTSSPCELNWDRFRFYCYWATGSHHMASTERTPPSHRHRVATQCC</sequence>
<dbReference type="InterPro" id="IPR045197">
    <property type="entry name" value="NUP210-like"/>
</dbReference>
<proteinExistence type="predicted"/>
<dbReference type="PANTHER" id="PTHR23019:SF0">
    <property type="entry name" value="NUCLEAR PORE MEMBRANE GLYCOPROTEIN 210"/>
    <property type="match status" value="1"/>
</dbReference>
<dbReference type="InParanoid" id="A0A804NC43"/>
<name>A0A804NC43_MAIZE</name>
<keyword evidence="3" id="KW-1185">Reference proteome</keyword>
<feature type="region of interest" description="Disordered" evidence="1">
    <location>
        <begin position="50"/>
        <end position="77"/>
    </location>
</feature>